<keyword evidence="6 9" id="KW-0808">Transferase</keyword>
<reference evidence="11 12" key="1">
    <citation type="journal article" date="2015" name="Genome Announc.">
        <title>Expanding the biotechnology potential of lactobacilli through comparative genomics of 213 strains and associated genera.</title>
        <authorList>
            <person name="Sun Z."/>
            <person name="Harris H.M."/>
            <person name="McCann A."/>
            <person name="Guo C."/>
            <person name="Argimon S."/>
            <person name="Zhang W."/>
            <person name="Yang X."/>
            <person name="Jeffery I.B."/>
            <person name="Cooney J.C."/>
            <person name="Kagawa T.F."/>
            <person name="Liu W."/>
            <person name="Song Y."/>
            <person name="Salvetti E."/>
            <person name="Wrobel A."/>
            <person name="Rasinkangas P."/>
            <person name="Parkhill J."/>
            <person name="Rea M.C."/>
            <person name="O'Sullivan O."/>
            <person name="Ritari J."/>
            <person name="Douillard F.P."/>
            <person name="Paul Ross R."/>
            <person name="Yang R."/>
            <person name="Briner A.E."/>
            <person name="Felis G.E."/>
            <person name="de Vos W.M."/>
            <person name="Barrangou R."/>
            <person name="Klaenhammer T.R."/>
            <person name="Caufield P.W."/>
            <person name="Cui Y."/>
            <person name="Zhang H."/>
            <person name="O'Toole P.W."/>
        </authorList>
    </citation>
    <scope>NUCLEOTIDE SEQUENCE [LARGE SCALE GENOMIC DNA]</scope>
    <source>
        <strain evidence="11 12">DSM 20405</strain>
    </source>
</reference>
<dbReference type="InterPro" id="IPR015421">
    <property type="entry name" value="PyrdxlP-dep_Trfase_major"/>
</dbReference>
<comment type="cofactor">
    <cofactor evidence="1 9">
        <name>pyridoxal 5'-phosphate</name>
        <dbReference type="ChEBI" id="CHEBI:597326"/>
    </cofactor>
</comment>
<dbReference type="PANTHER" id="PTHR42885">
    <property type="entry name" value="HISTIDINOL-PHOSPHATE AMINOTRANSFERASE-RELATED"/>
    <property type="match status" value="1"/>
</dbReference>
<dbReference type="AlphaFoldDB" id="A0A0R2HCJ4"/>
<dbReference type="CDD" id="cd00609">
    <property type="entry name" value="AAT_like"/>
    <property type="match status" value="1"/>
</dbReference>
<comment type="similarity">
    <text evidence="2 9">Belongs to the class-II pyridoxal-phosphate-dependent aminotransferase family. Histidinol-phosphate aminotransferase subfamily.</text>
</comment>
<dbReference type="GO" id="GO:0030170">
    <property type="term" value="F:pyridoxal phosphate binding"/>
    <property type="evidence" value="ECO:0007669"/>
    <property type="project" value="InterPro"/>
</dbReference>
<evidence type="ECO:0000256" key="6">
    <source>
        <dbReference type="ARBA" id="ARBA00022679"/>
    </source>
</evidence>
<keyword evidence="4 9" id="KW-0032">Aminotransferase</keyword>
<organism evidence="11 12">
    <name type="scientific">Kandleria vitulina DSM 20405</name>
    <dbReference type="NCBI Taxonomy" id="1410657"/>
    <lineage>
        <taxon>Bacteria</taxon>
        <taxon>Bacillati</taxon>
        <taxon>Bacillota</taxon>
        <taxon>Erysipelotrichia</taxon>
        <taxon>Erysipelotrichales</taxon>
        <taxon>Coprobacillaceae</taxon>
        <taxon>Kandleria</taxon>
    </lineage>
</organism>
<dbReference type="RefSeq" id="WP_031589393.1">
    <property type="nucleotide sequence ID" value="NZ_JNKN01000021.1"/>
</dbReference>
<keyword evidence="8 9" id="KW-0368">Histidine biosynthesis</keyword>
<keyword evidence="5 9" id="KW-0028">Amino-acid biosynthesis</keyword>
<gene>
    <name evidence="9" type="primary">hisC</name>
    <name evidence="11" type="ORF">IV49_GL000524</name>
</gene>
<dbReference type="Pfam" id="PF00155">
    <property type="entry name" value="Aminotran_1_2"/>
    <property type="match status" value="1"/>
</dbReference>
<dbReference type="InterPro" id="IPR015422">
    <property type="entry name" value="PyrdxlP-dep_Trfase_small"/>
</dbReference>
<accession>A0A0R2HCJ4</accession>
<dbReference type="PATRIC" id="fig|1410657.5.peg.550"/>
<dbReference type="EC" id="2.6.1.9" evidence="9"/>
<protein>
    <recommendedName>
        <fullName evidence="9">Histidinol-phosphate aminotransferase</fullName>
        <ecNumber evidence="9">2.6.1.9</ecNumber>
    </recommendedName>
    <alternativeName>
        <fullName evidence="9">Imidazole acetol-phosphate transaminase</fullName>
    </alternativeName>
</protein>
<evidence type="ECO:0000259" key="10">
    <source>
        <dbReference type="Pfam" id="PF00155"/>
    </source>
</evidence>
<comment type="caution">
    <text evidence="11">The sequence shown here is derived from an EMBL/GenBank/DDBJ whole genome shotgun (WGS) entry which is preliminary data.</text>
</comment>
<dbReference type="Gene3D" id="3.90.1150.10">
    <property type="entry name" value="Aspartate Aminotransferase, domain 1"/>
    <property type="match status" value="1"/>
</dbReference>
<dbReference type="EMBL" id="JQBL01000016">
    <property type="protein sequence ID" value="KRN49998.1"/>
    <property type="molecule type" value="Genomic_DNA"/>
</dbReference>
<evidence type="ECO:0000256" key="7">
    <source>
        <dbReference type="ARBA" id="ARBA00022898"/>
    </source>
</evidence>
<sequence length="350" mass="39606">MSWKDNLKNVEPYVAGEQPKDKKLIKLNTNENPYDPGEKVNEAIKSFDASSLSLYPDPEATGLKEALALYHGVNANQIFLGNGSDEVLALIFLTCFNGEKPILFPDITYSFYPVYCHLFDIPYTQIPLDEQFCINKEDYYVENGGVIFPNPNAPTGALLSVEDIRDILLHNKDSVVVIDEAYIDFGGESSVKLLEEFDNLLITQTFSKFRSLAGIRLGVVIGNEYLISCLNDVKNSFNSYPLDRLAQAIGKASVMDSDYIKENAKKIIATRERVAARLKELGFVMPESRSNFIFVKHPSYDANKLFKELRDQHILVRHFNAPRIDQYLRISIGTDEQMDELLKAIENLEV</sequence>
<comment type="pathway">
    <text evidence="9">Amino-acid biosynthesis; L-histidine biosynthesis; L-histidine from 5-phospho-alpha-D-ribose 1-diphosphate: step 7/9.</text>
</comment>
<feature type="modified residue" description="N6-(pyridoxal phosphate)lysine" evidence="9">
    <location>
        <position position="208"/>
    </location>
</feature>
<proteinExistence type="inferred from homology"/>
<evidence type="ECO:0000313" key="12">
    <source>
        <dbReference type="Proteomes" id="UP000051841"/>
    </source>
</evidence>
<dbReference type="NCBIfam" id="TIGR01141">
    <property type="entry name" value="hisC"/>
    <property type="match status" value="1"/>
</dbReference>
<name>A0A0R2HCJ4_9FIRM</name>
<evidence type="ECO:0000256" key="8">
    <source>
        <dbReference type="ARBA" id="ARBA00023102"/>
    </source>
</evidence>
<dbReference type="Proteomes" id="UP000051841">
    <property type="component" value="Unassembled WGS sequence"/>
</dbReference>
<dbReference type="GO" id="GO:0004400">
    <property type="term" value="F:histidinol-phosphate transaminase activity"/>
    <property type="evidence" value="ECO:0007669"/>
    <property type="project" value="UniProtKB-UniRule"/>
</dbReference>
<dbReference type="Gene3D" id="3.40.640.10">
    <property type="entry name" value="Type I PLP-dependent aspartate aminotransferase-like (Major domain)"/>
    <property type="match status" value="1"/>
</dbReference>
<evidence type="ECO:0000256" key="5">
    <source>
        <dbReference type="ARBA" id="ARBA00022605"/>
    </source>
</evidence>
<keyword evidence="12" id="KW-1185">Reference proteome</keyword>
<dbReference type="InterPro" id="IPR005861">
    <property type="entry name" value="HisP_aminotrans"/>
</dbReference>
<dbReference type="GO" id="GO:0000105">
    <property type="term" value="P:L-histidine biosynthetic process"/>
    <property type="evidence" value="ECO:0007669"/>
    <property type="project" value="UniProtKB-UniRule"/>
</dbReference>
<evidence type="ECO:0000256" key="2">
    <source>
        <dbReference type="ARBA" id="ARBA00007970"/>
    </source>
</evidence>
<dbReference type="InterPro" id="IPR004839">
    <property type="entry name" value="Aminotransferase_I/II_large"/>
</dbReference>
<dbReference type="HAMAP" id="MF_01023">
    <property type="entry name" value="HisC_aminotrans_2"/>
    <property type="match status" value="1"/>
</dbReference>
<dbReference type="InterPro" id="IPR015424">
    <property type="entry name" value="PyrdxlP-dep_Trfase"/>
</dbReference>
<keyword evidence="7 9" id="KW-0663">Pyridoxal phosphate</keyword>
<evidence type="ECO:0000256" key="3">
    <source>
        <dbReference type="ARBA" id="ARBA00011738"/>
    </source>
</evidence>
<dbReference type="SUPFAM" id="SSF53383">
    <property type="entry name" value="PLP-dependent transferases"/>
    <property type="match status" value="1"/>
</dbReference>
<dbReference type="UniPathway" id="UPA00031">
    <property type="reaction ID" value="UER00012"/>
</dbReference>
<evidence type="ECO:0000256" key="9">
    <source>
        <dbReference type="HAMAP-Rule" id="MF_01023"/>
    </source>
</evidence>
<dbReference type="PANTHER" id="PTHR42885:SF2">
    <property type="entry name" value="HISTIDINOL-PHOSPHATE AMINOTRANSFERASE"/>
    <property type="match status" value="1"/>
</dbReference>
<comment type="subunit">
    <text evidence="3 9">Homodimer.</text>
</comment>
<feature type="domain" description="Aminotransferase class I/classII large" evidence="10">
    <location>
        <begin position="23"/>
        <end position="345"/>
    </location>
</feature>
<evidence type="ECO:0000256" key="4">
    <source>
        <dbReference type="ARBA" id="ARBA00022576"/>
    </source>
</evidence>
<comment type="catalytic activity">
    <reaction evidence="9">
        <text>L-histidinol phosphate + 2-oxoglutarate = 3-(imidazol-4-yl)-2-oxopropyl phosphate + L-glutamate</text>
        <dbReference type="Rhea" id="RHEA:23744"/>
        <dbReference type="ChEBI" id="CHEBI:16810"/>
        <dbReference type="ChEBI" id="CHEBI:29985"/>
        <dbReference type="ChEBI" id="CHEBI:57766"/>
        <dbReference type="ChEBI" id="CHEBI:57980"/>
        <dbReference type="EC" id="2.6.1.9"/>
    </reaction>
</comment>
<evidence type="ECO:0000313" key="11">
    <source>
        <dbReference type="EMBL" id="KRN49998.1"/>
    </source>
</evidence>
<evidence type="ECO:0000256" key="1">
    <source>
        <dbReference type="ARBA" id="ARBA00001933"/>
    </source>
</evidence>